<protein>
    <submittedName>
        <fullName evidence="1">Uncharacterized protein</fullName>
    </submittedName>
</protein>
<accession>A0A7W9GDC0</accession>
<organism evidence="1 2">
    <name type="scientific">Nonomuraea jabiensis</name>
    <dbReference type="NCBI Taxonomy" id="882448"/>
    <lineage>
        <taxon>Bacteria</taxon>
        <taxon>Bacillati</taxon>
        <taxon>Actinomycetota</taxon>
        <taxon>Actinomycetes</taxon>
        <taxon>Streptosporangiales</taxon>
        <taxon>Streptosporangiaceae</taxon>
        <taxon>Nonomuraea</taxon>
    </lineage>
</organism>
<dbReference type="AlphaFoldDB" id="A0A7W9GDC0"/>
<keyword evidence="2" id="KW-1185">Reference proteome</keyword>
<proteinExistence type="predicted"/>
<sequence length="107" mass="10773">MKAGQSRQARRLLAFARAVTVGSKFVPICGCRGCLIGGSSSLSEIAGVGVMLGEQIQQGLDGDGALAGMAQVLSRDDDVAVASAFAQHLDVAGLAQIADDASGGRAR</sequence>
<dbReference type="EMBL" id="JACHMB010000001">
    <property type="protein sequence ID" value="MBB5781728.1"/>
    <property type="molecule type" value="Genomic_DNA"/>
</dbReference>
<dbReference type="RefSeq" id="WP_185074973.1">
    <property type="nucleotide sequence ID" value="NZ_JACHMB010000001.1"/>
</dbReference>
<gene>
    <name evidence="1" type="ORF">HD596_008484</name>
</gene>
<evidence type="ECO:0000313" key="2">
    <source>
        <dbReference type="Proteomes" id="UP000579153"/>
    </source>
</evidence>
<reference evidence="1 2" key="1">
    <citation type="submission" date="2020-08" db="EMBL/GenBank/DDBJ databases">
        <title>Sequencing the genomes of 1000 actinobacteria strains.</title>
        <authorList>
            <person name="Klenk H.-P."/>
        </authorList>
    </citation>
    <scope>NUCLEOTIDE SEQUENCE [LARGE SCALE GENOMIC DNA]</scope>
    <source>
        <strain evidence="1 2">DSM 45507</strain>
    </source>
</reference>
<evidence type="ECO:0000313" key="1">
    <source>
        <dbReference type="EMBL" id="MBB5781728.1"/>
    </source>
</evidence>
<dbReference type="Proteomes" id="UP000579153">
    <property type="component" value="Unassembled WGS sequence"/>
</dbReference>
<comment type="caution">
    <text evidence="1">The sequence shown here is derived from an EMBL/GenBank/DDBJ whole genome shotgun (WGS) entry which is preliminary data.</text>
</comment>
<name>A0A7W9GDC0_9ACTN</name>